<dbReference type="InterPro" id="IPR003439">
    <property type="entry name" value="ABC_transporter-like_ATP-bd"/>
</dbReference>
<keyword evidence="3" id="KW-0067">ATP-binding</keyword>
<dbReference type="InterPro" id="IPR003593">
    <property type="entry name" value="AAA+_ATPase"/>
</dbReference>
<dbReference type="SUPFAM" id="SSF52540">
    <property type="entry name" value="P-loop containing nucleoside triphosphate hydrolases"/>
    <property type="match status" value="1"/>
</dbReference>
<dbReference type="GO" id="GO:0016887">
    <property type="term" value="F:ATP hydrolysis activity"/>
    <property type="evidence" value="ECO:0007669"/>
    <property type="project" value="InterPro"/>
</dbReference>
<evidence type="ECO:0000259" key="4">
    <source>
        <dbReference type="PROSITE" id="PS50893"/>
    </source>
</evidence>
<dbReference type="SMART" id="SM00382">
    <property type="entry name" value="AAA"/>
    <property type="match status" value="1"/>
</dbReference>
<evidence type="ECO:0000313" key="6">
    <source>
        <dbReference type="Proteomes" id="UP000176846"/>
    </source>
</evidence>
<dbReference type="GO" id="GO:0005524">
    <property type="term" value="F:ATP binding"/>
    <property type="evidence" value="ECO:0007669"/>
    <property type="project" value="UniProtKB-KW"/>
</dbReference>
<dbReference type="Pfam" id="PF00005">
    <property type="entry name" value="ABC_tran"/>
    <property type="match status" value="1"/>
</dbReference>
<dbReference type="PANTHER" id="PTHR42711:SF15">
    <property type="entry name" value="ABC-TYPE MULTIDRUG TRANSPORT SYSTEM, ATPASE COMPONENT"/>
    <property type="match status" value="1"/>
</dbReference>
<organism evidence="5 6">
    <name type="scientific">Candidatus Uhrbacteria bacterium RIFCSPLOWO2_01_FULL_47_25</name>
    <dbReference type="NCBI Taxonomy" id="1802402"/>
    <lineage>
        <taxon>Bacteria</taxon>
        <taxon>Candidatus Uhriibacteriota</taxon>
    </lineage>
</organism>
<dbReference type="Proteomes" id="UP000176846">
    <property type="component" value="Unassembled WGS sequence"/>
</dbReference>
<dbReference type="InterPro" id="IPR027417">
    <property type="entry name" value="P-loop_NTPase"/>
</dbReference>
<accession>A0A1F7UTR7</accession>
<evidence type="ECO:0000256" key="2">
    <source>
        <dbReference type="ARBA" id="ARBA00022741"/>
    </source>
</evidence>
<dbReference type="PROSITE" id="PS00211">
    <property type="entry name" value="ABC_TRANSPORTER_1"/>
    <property type="match status" value="1"/>
</dbReference>
<keyword evidence="2" id="KW-0547">Nucleotide-binding</keyword>
<proteinExistence type="predicted"/>
<reference evidence="5 6" key="1">
    <citation type="journal article" date="2016" name="Nat. Commun.">
        <title>Thousands of microbial genomes shed light on interconnected biogeochemical processes in an aquifer system.</title>
        <authorList>
            <person name="Anantharaman K."/>
            <person name="Brown C.T."/>
            <person name="Hug L.A."/>
            <person name="Sharon I."/>
            <person name="Castelle C.J."/>
            <person name="Probst A.J."/>
            <person name="Thomas B.C."/>
            <person name="Singh A."/>
            <person name="Wilkins M.J."/>
            <person name="Karaoz U."/>
            <person name="Brodie E.L."/>
            <person name="Williams K.H."/>
            <person name="Hubbard S.S."/>
            <person name="Banfield J.F."/>
        </authorList>
    </citation>
    <scope>NUCLEOTIDE SEQUENCE [LARGE SCALE GENOMIC DNA]</scope>
</reference>
<dbReference type="PROSITE" id="PS50893">
    <property type="entry name" value="ABC_TRANSPORTER_2"/>
    <property type="match status" value="1"/>
</dbReference>
<evidence type="ECO:0000313" key="5">
    <source>
        <dbReference type="EMBL" id="OGL81114.1"/>
    </source>
</evidence>
<dbReference type="InterPro" id="IPR017871">
    <property type="entry name" value="ABC_transporter-like_CS"/>
</dbReference>
<dbReference type="InterPro" id="IPR050763">
    <property type="entry name" value="ABC_transporter_ATP-binding"/>
</dbReference>
<dbReference type="Gene3D" id="3.40.50.300">
    <property type="entry name" value="P-loop containing nucleotide triphosphate hydrolases"/>
    <property type="match status" value="1"/>
</dbReference>
<evidence type="ECO:0000256" key="1">
    <source>
        <dbReference type="ARBA" id="ARBA00022448"/>
    </source>
</evidence>
<sequence length="262" mass="29233">MNHISADPALLVDHLVKNYEGRPAVSDISFVVQPGEIFGFLGPNGAGKTTTIGCIAGLVTFGAGRIEVFGHDVVRNYRAARRLIGLSPQDYNFDIFRTPWEVLLYNAGFFGVSTKEAKERAEELLTKFALWEHRQKPVNQLSGGMKRRLTLARALVHRPKLLILDEPTAGVDLEMRLSLWRDLQEIQSSGTTILLTTHYLEEAERLCGRVAIIHQGRLVVVEKTDELMRQHGDKTLEEIFLSLTSVDGVSPLAIHVTPPEEL</sequence>
<dbReference type="AlphaFoldDB" id="A0A1F7UTR7"/>
<comment type="caution">
    <text evidence="5">The sequence shown here is derived from an EMBL/GenBank/DDBJ whole genome shotgun (WGS) entry which is preliminary data.</text>
</comment>
<dbReference type="EMBL" id="MGEK01000033">
    <property type="protein sequence ID" value="OGL81114.1"/>
    <property type="molecule type" value="Genomic_DNA"/>
</dbReference>
<keyword evidence="1" id="KW-0813">Transport</keyword>
<gene>
    <name evidence="5" type="ORF">A2936_00745</name>
</gene>
<protein>
    <recommendedName>
        <fullName evidence="4">ABC transporter domain-containing protein</fullName>
    </recommendedName>
</protein>
<dbReference type="PANTHER" id="PTHR42711">
    <property type="entry name" value="ABC TRANSPORTER ATP-BINDING PROTEIN"/>
    <property type="match status" value="1"/>
</dbReference>
<feature type="domain" description="ABC transporter" evidence="4">
    <location>
        <begin position="10"/>
        <end position="240"/>
    </location>
</feature>
<evidence type="ECO:0000256" key="3">
    <source>
        <dbReference type="ARBA" id="ARBA00022840"/>
    </source>
</evidence>
<name>A0A1F7UTR7_9BACT</name>